<dbReference type="Gene3D" id="1.10.20.10">
    <property type="entry name" value="Histone, subunit A"/>
    <property type="match status" value="1"/>
</dbReference>
<feature type="compositionally biased region" description="Basic and acidic residues" evidence="7">
    <location>
        <begin position="396"/>
        <end position="408"/>
    </location>
</feature>
<dbReference type="InterPro" id="IPR009072">
    <property type="entry name" value="Histone-fold"/>
</dbReference>
<evidence type="ECO:0000313" key="9">
    <source>
        <dbReference type="EMBL" id="RCK54736.1"/>
    </source>
</evidence>
<dbReference type="GO" id="GO:0005669">
    <property type="term" value="C:transcription factor TFIID complex"/>
    <property type="evidence" value="ECO:0007669"/>
    <property type="project" value="InterPro"/>
</dbReference>
<dbReference type="InterPro" id="IPR037818">
    <property type="entry name" value="TAF8"/>
</dbReference>
<dbReference type="EMBL" id="QLNQ01000030">
    <property type="protein sequence ID" value="RCK54736.1"/>
    <property type="molecule type" value="Genomic_DNA"/>
</dbReference>
<evidence type="ECO:0000313" key="10">
    <source>
        <dbReference type="Proteomes" id="UP000253472"/>
    </source>
</evidence>
<dbReference type="AlphaFoldDB" id="A0A367XM60"/>
<feature type="region of interest" description="Disordered" evidence="7">
    <location>
        <begin position="325"/>
        <end position="475"/>
    </location>
</feature>
<keyword evidence="4" id="KW-0805">Transcription regulation</keyword>
<keyword evidence="9" id="KW-0648">Protein biosynthesis</keyword>
<evidence type="ECO:0000256" key="2">
    <source>
        <dbReference type="ARBA" id="ARBA00008767"/>
    </source>
</evidence>
<feature type="region of interest" description="Disordered" evidence="7">
    <location>
        <begin position="202"/>
        <end position="235"/>
    </location>
</feature>
<reference evidence="9 10" key="1">
    <citation type="submission" date="2018-06" db="EMBL/GenBank/DDBJ databases">
        <title>Whole genome sequencing of Candida tropicalis (genome annotated by CSBL at Korea University).</title>
        <authorList>
            <person name="Ahn J."/>
        </authorList>
    </citation>
    <scope>NUCLEOTIDE SEQUENCE [LARGE SCALE GENOMIC DNA]</scope>
    <source>
        <strain evidence="9 10">ATCC 20962</strain>
    </source>
</reference>
<keyword evidence="6" id="KW-0539">Nucleus</keyword>
<evidence type="ECO:0000256" key="7">
    <source>
        <dbReference type="SAM" id="MobiDB-lite"/>
    </source>
</evidence>
<evidence type="ECO:0000256" key="5">
    <source>
        <dbReference type="ARBA" id="ARBA00023163"/>
    </source>
</evidence>
<evidence type="ECO:0000259" key="8">
    <source>
        <dbReference type="Pfam" id="PF10406"/>
    </source>
</evidence>
<keyword evidence="10" id="KW-1185">Reference proteome</keyword>
<dbReference type="CDD" id="cd08049">
    <property type="entry name" value="TAF8"/>
    <property type="match status" value="1"/>
</dbReference>
<feature type="compositionally biased region" description="Basic and acidic residues" evidence="7">
    <location>
        <begin position="377"/>
        <end position="386"/>
    </location>
</feature>
<keyword evidence="9" id="KW-0396">Initiation factor</keyword>
<comment type="subcellular location">
    <subcellularLocation>
        <location evidence="1">Nucleus</location>
    </subcellularLocation>
</comment>
<comment type="caution">
    <text evidence="9">The sequence shown here is derived from an EMBL/GenBank/DDBJ whole genome shotgun (WGS) entry which is preliminary data.</text>
</comment>
<dbReference type="OrthoDB" id="2193813at2759"/>
<keyword evidence="5" id="KW-0804">Transcription</keyword>
<feature type="compositionally biased region" description="Acidic residues" evidence="7">
    <location>
        <begin position="459"/>
        <end position="475"/>
    </location>
</feature>
<evidence type="ECO:0000256" key="4">
    <source>
        <dbReference type="ARBA" id="ARBA00023015"/>
    </source>
</evidence>
<proteinExistence type="inferred from homology"/>
<dbReference type="PANTHER" id="PTHR46469">
    <property type="entry name" value="TRANSCRIPTION INITIATION FACTOR TFIID SUBUNIT 8"/>
    <property type="match status" value="1"/>
</dbReference>
<gene>
    <name evidence="9" type="primary">TAF8_1</name>
    <name evidence="9" type="ORF">Cantr_04564</name>
</gene>
<dbReference type="Proteomes" id="UP000253472">
    <property type="component" value="Unassembled WGS sequence"/>
</dbReference>
<dbReference type="InterPro" id="IPR019473">
    <property type="entry name" value="TFIID_su8_C"/>
</dbReference>
<dbReference type="Pfam" id="PF10406">
    <property type="entry name" value="TAF8_C"/>
    <property type="match status" value="1"/>
</dbReference>
<feature type="compositionally biased region" description="Polar residues" evidence="7">
    <location>
        <begin position="343"/>
        <end position="357"/>
    </location>
</feature>
<feature type="compositionally biased region" description="Acidic residues" evidence="7">
    <location>
        <begin position="426"/>
        <end position="437"/>
    </location>
</feature>
<evidence type="ECO:0000256" key="1">
    <source>
        <dbReference type="ARBA" id="ARBA00004123"/>
    </source>
</evidence>
<dbReference type="STRING" id="5486.A0A367XM60"/>
<feature type="compositionally biased region" description="Basic and acidic residues" evidence="7">
    <location>
        <begin position="210"/>
        <end position="235"/>
    </location>
</feature>
<dbReference type="GO" id="GO:0006367">
    <property type="term" value="P:transcription initiation at RNA polymerase II promoter"/>
    <property type="evidence" value="ECO:0007669"/>
    <property type="project" value="TreeGrafter"/>
</dbReference>
<accession>A0A367XM60</accession>
<sequence length="475" mass="55234">MDLILEKTIGSILESKDYSYSREFLDQLTELSIQFIQDLTADLSTYTRIQRRHQPSLSDIKLLLKLKHIKNNDLIDEIEKSKAFPYSQKLSQLLTDKPKQVPDEDDQSRPFFEQSSIMQLLPTLNNSKPRYIPSYLSDLPPDYTYQSTPEYSQPLTDLKELRMKLVLESRMTEDSLYKLIENDEIEWRKKFEEELKEMGNVGTPGVEEEEKPRVEVPEVKEEPKKDVPTVPTKEEATKAEVKEDFKFDIVEYAQKRKRLALKKEKKLEDHHKARENDIYMKAELYYSPYATRKPTAEINTYFQDIISDGFKEVIVSVRKAEVAKQEKIKQLREEQARREKELQQQNEIAFNFPTLNQSESDESDDDAEMEEELNFDVPEKPQEGERALVVVQNSDKPAEEKPPEEEPQHQVMSLLPTVTTETKPQEEDEIDLNLEDELNAHFGSMSPDPINAQEVSDISSEEGGDDDDEEMEVVA</sequence>
<organism evidence="9 10">
    <name type="scientific">Candida viswanathii</name>
    <dbReference type="NCBI Taxonomy" id="5486"/>
    <lineage>
        <taxon>Eukaryota</taxon>
        <taxon>Fungi</taxon>
        <taxon>Dikarya</taxon>
        <taxon>Ascomycota</taxon>
        <taxon>Saccharomycotina</taxon>
        <taxon>Pichiomycetes</taxon>
        <taxon>Debaryomycetaceae</taxon>
        <taxon>Candida/Lodderomyces clade</taxon>
        <taxon>Candida</taxon>
    </lineage>
</organism>
<name>A0A367XM60_9ASCO</name>
<feature type="compositionally biased region" description="Basic and acidic residues" evidence="7">
    <location>
        <begin position="325"/>
        <end position="342"/>
    </location>
</feature>
<dbReference type="GO" id="GO:0003743">
    <property type="term" value="F:translation initiation factor activity"/>
    <property type="evidence" value="ECO:0007669"/>
    <property type="project" value="UniProtKB-KW"/>
</dbReference>
<dbReference type="PANTHER" id="PTHR46469:SF1">
    <property type="entry name" value="TRANSCRIPTION INITIATION FACTOR TFIID SUBUNIT 8"/>
    <property type="match status" value="1"/>
</dbReference>
<feature type="domain" description="Transcription factor TFIID subunit 8 C-terminal" evidence="8">
    <location>
        <begin position="131"/>
        <end position="179"/>
    </location>
</feature>
<dbReference type="GO" id="GO:0046982">
    <property type="term" value="F:protein heterodimerization activity"/>
    <property type="evidence" value="ECO:0007669"/>
    <property type="project" value="InterPro"/>
</dbReference>
<evidence type="ECO:0000256" key="3">
    <source>
        <dbReference type="ARBA" id="ARBA00017307"/>
    </source>
</evidence>
<dbReference type="CDD" id="cd00076">
    <property type="entry name" value="HFD_SF"/>
    <property type="match status" value="1"/>
</dbReference>
<feature type="compositionally biased region" description="Acidic residues" evidence="7">
    <location>
        <begin position="359"/>
        <end position="374"/>
    </location>
</feature>
<comment type="similarity">
    <text evidence="2">Belongs to the TAF8 family.</text>
</comment>
<evidence type="ECO:0000256" key="6">
    <source>
        <dbReference type="ARBA" id="ARBA00023242"/>
    </source>
</evidence>
<protein>
    <recommendedName>
        <fullName evidence="3">Transcription initiation factor TFIID subunit 8</fullName>
    </recommendedName>
</protein>